<evidence type="ECO:0000313" key="12">
    <source>
        <dbReference type="EMBL" id="CAE0437682.1"/>
    </source>
</evidence>
<dbReference type="PROSITE" id="PS00108">
    <property type="entry name" value="PROTEIN_KINASE_ST"/>
    <property type="match status" value="1"/>
</dbReference>
<dbReference type="InterPro" id="IPR018247">
    <property type="entry name" value="EF_Hand_1_Ca_BS"/>
</dbReference>
<evidence type="ECO:0008006" key="13">
    <source>
        <dbReference type="Google" id="ProtNLM"/>
    </source>
</evidence>
<dbReference type="FunFam" id="1.10.510.10:FF:000571">
    <property type="entry name" value="Maternal embryonic leucine zipper kinase"/>
    <property type="match status" value="1"/>
</dbReference>
<dbReference type="FunFam" id="1.10.238.10:FF:000003">
    <property type="entry name" value="Calmodulin A"/>
    <property type="match status" value="1"/>
</dbReference>
<dbReference type="Gene3D" id="3.30.200.20">
    <property type="entry name" value="Phosphorylase Kinase, domain 1"/>
    <property type="match status" value="1"/>
</dbReference>
<feature type="domain" description="Protein kinase" evidence="10">
    <location>
        <begin position="82"/>
        <end position="339"/>
    </location>
</feature>
<dbReference type="PROSITE" id="PS00018">
    <property type="entry name" value="EF_HAND_1"/>
    <property type="match status" value="3"/>
</dbReference>
<evidence type="ECO:0000256" key="7">
    <source>
        <dbReference type="ARBA" id="ARBA00022837"/>
    </source>
</evidence>
<dbReference type="InterPro" id="IPR000719">
    <property type="entry name" value="Prot_kinase_dom"/>
</dbReference>
<dbReference type="InterPro" id="IPR050205">
    <property type="entry name" value="CDPK_Ser/Thr_kinases"/>
</dbReference>
<evidence type="ECO:0000259" key="10">
    <source>
        <dbReference type="PROSITE" id="PS50011"/>
    </source>
</evidence>
<dbReference type="Pfam" id="PF00069">
    <property type="entry name" value="Pkinase"/>
    <property type="match status" value="1"/>
</dbReference>
<gene>
    <name evidence="12" type="ORF">ASTO00021_LOCUS7939</name>
</gene>
<dbReference type="EMBL" id="HBIN01010607">
    <property type="protein sequence ID" value="CAE0437682.1"/>
    <property type="molecule type" value="Transcribed_RNA"/>
</dbReference>
<evidence type="ECO:0000259" key="11">
    <source>
        <dbReference type="PROSITE" id="PS50222"/>
    </source>
</evidence>
<dbReference type="Gene3D" id="1.10.510.10">
    <property type="entry name" value="Transferase(Phosphotransferase) domain 1"/>
    <property type="match status" value="1"/>
</dbReference>
<keyword evidence="4" id="KW-0677">Repeat</keyword>
<evidence type="ECO:0000256" key="3">
    <source>
        <dbReference type="ARBA" id="ARBA00022679"/>
    </source>
</evidence>
<reference evidence="12" key="1">
    <citation type="submission" date="2021-01" db="EMBL/GenBank/DDBJ databases">
        <authorList>
            <person name="Corre E."/>
            <person name="Pelletier E."/>
            <person name="Niang G."/>
            <person name="Scheremetjew M."/>
            <person name="Finn R."/>
            <person name="Kale V."/>
            <person name="Holt S."/>
            <person name="Cochrane G."/>
            <person name="Meng A."/>
            <person name="Brown T."/>
            <person name="Cohen L."/>
        </authorList>
    </citation>
    <scope>NUCLEOTIDE SEQUENCE</scope>
    <source>
        <strain evidence="12">GSBS06</strain>
    </source>
</reference>
<evidence type="ECO:0000256" key="2">
    <source>
        <dbReference type="ARBA" id="ARBA00022527"/>
    </source>
</evidence>
<dbReference type="GO" id="GO:0005524">
    <property type="term" value="F:ATP binding"/>
    <property type="evidence" value="ECO:0007669"/>
    <property type="project" value="UniProtKB-KW"/>
</dbReference>
<feature type="domain" description="EF-hand" evidence="11">
    <location>
        <begin position="459"/>
        <end position="494"/>
    </location>
</feature>
<evidence type="ECO:0000256" key="5">
    <source>
        <dbReference type="ARBA" id="ARBA00022741"/>
    </source>
</evidence>
<dbReference type="Gene3D" id="1.10.238.10">
    <property type="entry name" value="EF-hand"/>
    <property type="match status" value="2"/>
</dbReference>
<dbReference type="CDD" id="cd00051">
    <property type="entry name" value="EFh"/>
    <property type="match status" value="2"/>
</dbReference>
<dbReference type="PANTHER" id="PTHR24349">
    <property type="entry name" value="SERINE/THREONINE-PROTEIN KINASE"/>
    <property type="match status" value="1"/>
</dbReference>
<dbReference type="Pfam" id="PF13499">
    <property type="entry name" value="EF-hand_7"/>
    <property type="match status" value="2"/>
</dbReference>
<dbReference type="InterPro" id="IPR011009">
    <property type="entry name" value="Kinase-like_dom_sf"/>
</dbReference>
<dbReference type="PROSITE" id="PS50011">
    <property type="entry name" value="PROTEIN_KINASE_DOM"/>
    <property type="match status" value="1"/>
</dbReference>
<name>A0A7S3LP99_9STRA</name>
<keyword evidence="2" id="KW-0723">Serine/threonine-protein kinase</keyword>
<keyword evidence="3" id="KW-0808">Transferase</keyword>
<evidence type="ECO:0000256" key="1">
    <source>
        <dbReference type="ARBA" id="ARBA00001946"/>
    </source>
</evidence>
<dbReference type="SUPFAM" id="SSF56112">
    <property type="entry name" value="Protein kinase-like (PK-like)"/>
    <property type="match status" value="1"/>
</dbReference>
<keyword evidence="8" id="KW-0067">ATP-binding</keyword>
<feature type="domain" description="EF-hand" evidence="11">
    <location>
        <begin position="495"/>
        <end position="524"/>
    </location>
</feature>
<organism evidence="12">
    <name type="scientific">Aplanochytrium stocchinoi</name>
    <dbReference type="NCBI Taxonomy" id="215587"/>
    <lineage>
        <taxon>Eukaryota</taxon>
        <taxon>Sar</taxon>
        <taxon>Stramenopiles</taxon>
        <taxon>Bigyra</taxon>
        <taxon>Labyrinthulomycetes</taxon>
        <taxon>Thraustochytrida</taxon>
        <taxon>Thraustochytriidae</taxon>
        <taxon>Aplanochytrium</taxon>
    </lineage>
</organism>
<accession>A0A7S3LP99</accession>
<protein>
    <recommendedName>
        <fullName evidence="13">Calmodulin</fullName>
    </recommendedName>
</protein>
<sequence>MRLSYGFLLTRTSTCTYTRSFIPSPVRIPLSKTPTHRSFHSHAQGGLRHPFKLGNFLQKFKSPLILTPELLTGEHRDIKDYYDFEDKLGFGRYGEVYIGRLKSDPSGSTRHAIKVIPKSKVRGLYDLKQEIDMLELLDHPNIINIIDVYEEPHTIHIVTNLCTGGELFDHIVKKGTVSESDASRFTKQILEALAYCHGKHIVHRDIKPENILFKADDEMSPLCLVDFGMSRIFKDDELMNASVGSPAYVAPEVLDLSYDEKCDIWSAGVILYLLLSGEVPFGGKTDDEIYSAVAKAKLEFPQRNWANISDEAIDLVKHLIEVDISKRLSAEAALNHPWIASSAANRKEPLLAAIENMRLFTSHKKLKRIALGYVASHLVKTKESEAVKLQKLFKTLDNNNDGFLPVDQVVQVIVDNSGSVDETYKRQLEDSVREIDTDRSGSLDIEEFIAAAMQQATYLKESHINAAFQKFDTDGSGSISREELIAALGSTADVDDIMRHADLNKDGVIDYPEFEAVMREKSFEVRKSLSRARSRHVSK</sequence>
<dbReference type="InterPro" id="IPR008271">
    <property type="entry name" value="Ser/Thr_kinase_AS"/>
</dbReference>
<dbReference type="CDD" id="cd05117">
    <property type="entry name" value="STKc_CAMK"/>
    <property type="match status" value="1"/>
</dbReference>
<comment type="cofactor">
    <cofactor evidence="1">
        <name>Mg(2+)</name>
        <dbReference type="ChEBI" id="CHEBI:18420"/>
    </cofactor>
</comment>
<evidence type="ECO:0000256" key="9">
    <source>
        <dbReference type="ARBA" id="ARBA00024334"/>
    </source>
</evidence>
<evidence type="ECO:0000256" key="8">
    <source>
        <dbReference type="ARBA" id="ARBA00022840"/>
    </source>
</evidence>
<dbReference type="SMART" id="SM00220">
    <property type="entry name" value="S_TKc"/>
    <property type="match status" value="1"/>
</dbReference>
<keyword evidence="6" id="KW-0418">Kinase</keyword>
<dbReference type="AlphaFoldDB" id="A0A7S3LP99"/>
<keyword evidence="5" id="KW-0547">Nucleotide-binding</keyword>
<dbReference type="GO" id="GO:0004674">
    <property type="term" value="F:protein serine/threonine kinase activity"/>
    <property type="evidence" value="ECO:0007669"/>
    <property type="project" value="UniProtKB-KW"/>
</dbReference>
<dbReference type="PROSITE" id="PS50222">
    <property type="entry name" value="EF_HAND_2"/>
    <property type="match status" value="4"/>
</dbReference>
<dbReference type="GO" id="GO:0005509">
    <property type="term" value="F:calcium ion binding"/>
    <property type="evidence" value="ECO:0007669"/>
    <property type="project" value="InterPro"/>
</dbReference>
<proteinExistence type="inferred from homology"/>
<evidence type="ECO:0000256" key="6">
    <source>
        <dbReference type="ARBA" id="ARBA00022777"/>
    </source>
</evidence>
<keyword evidence="7" id="KW-0106">Calcium</keyword>
<dbReference type="SUPFAM" id="SSF47473">
    <property type="entry name" value="EF-hand"/>
    <property type="match status" value="1"/>
</dbReference>
<dbReference type="SMART" id="SM00054">
    <property type="entry name" value="EFh"/>
    <property type="match status" value="4"/>
</dbReference>
<dbReference type="InterPro" id="IPR002048">
    <property type="entry name" value="EF_hand_dom"/>
</dbReference>
<comment type="similarity">
    <text evidence="9">Belongs to the protein kinase superfamily. Ser/Thr protein kinase family. CDPK subfamily.</text>
</comment>
<feature type="domain" description="EF-hand" evidence="11">
    <location>
        <begin position="423"/>
        <end position="458"/>
    </location>
</feature>
<feature type="domain" description="EF-hand" evidence="11">
    <location>
        <begin position="384"/>
        <end position="419"/>
    </location>
</feature>
<evidence type="ECO:0000256" key="4">
    <source>
        <dbReference type="ARBA" id="ARBA00022737"/>
    </source>
</evidence>
<dbReference type="InterPro" id="IPR011992">
    <property type="entry name" value="EF-hand-dom_pair"/>
</dbReference>